<dbReference type="PANTHER" id="PTHR30354:SF23">
    <property type="entry name" value="GNTP FAMILY PERMEASE"/>
    <property type="match status" value="1"/>
</dbReference>
<evidence type="ECO:0000313" key="2">
    <source>
        <dbReference type="Proteomes" id="UP000664658"/>
    </source>
</evidence>
<dbReference type="EMBL" id="JAFNAA010000020">
    <property type="protein sequence ID" value="MBO1109523.1"/>
    <property type="molecule type" value="Genomic_DNA"/>
</dbReference>
<dbReference type="GO" id="GO:0005886">
    <property type="term" value="C:plasma membrane"/>
    <property type="evidence" value="ECO:0007669"/>
    <property type="project" value="TreeGrafter"/>
</dbReference>
<proteinExistence type="predicted"/>
<gene>
    <name evidence="1" type="ORF">J2R62_15150</name>
</gene>
<accession>A0A2P1VUG5</accession>
<evidence type="ECO:0000313" key="1">
    <source>
        <dbReference type="EMBL" id="MBO1109523.1"/>
    </source>
</evidence>
<dbReference type="InterPro" id="IPR003474">
    <property type="entry name" value="Glcn_transporter"/>
</dbReference>
<dbReference type="Pfam" id="PF02447">
    <property type="entry name" value="GntP_permease"/>
    <property type="match status" value="1"/>
</dbReference>
<reference evidence="1" key="1">
    <citation type="submission" date="2021-03" db="EMBL/GenBank/DDBJ databases">
        <title>Plesiomonas shigelloides zfcc0051, isolated from zebrafish feces.</title>
        <authorList>
            <person name="Vanderhoek Z."/>
            <person name="Gaulke C."/>
        </authorList>
    </citation>
    <scope>NUCLEOTIDE SEQUENCE</scope>
    <source>
        <strain evidence="1">Zfcc0051</strain>
    </source>
</reference>
<dbReference type="AlphaFoldDB" id="A0A2P1VUG5"/>
<dbReference type="GeneID" id="69707053"/>
<dbReference type="RefSeq" id="WP_010863183.1">
    <property type="nucleotide sequence ID" value="NZ_CP027853.1"/>
</dbReference>
<protein>
    <submittedName>
        <fullName evidence="1">GntP family permease</fullName>
    </submittedName>
</protein>
<dbReference type="GO" id="GO:0015128">
    <property type="term" value="F:gluconate transmembrane transporter activity"/>
    <property type="evidence" value="ECO:0007669"/>
    <property type="project" value="InterPro"/>
</dbReference>
<sequence>MPEVSTLGAITALVVAIALILRKVPPAYGMIIGALIGGVVGGVSLPDTVTLMIGGAQGIVTAVLRILAAGILAGVLIESGAATSIAETIVKKVGETRALLALALATMILTAVGVFVDVAVITVAPIALAIARRADISKMAILLAMVGGGKAGNVMSPNPNSIAAADAFNVPLTSVMAAGVIPGLCGMLLAYFIAQKLIHKGSKVQAHEVVNVDMSRLPSFGAAIVAPLVAIVLLSLRPIAGISIDPLIALPVGGLLGALVMKRYRDTNHFAVSGLTRMAPVAVMLLGTGTLAGIIANSGLKNVLIDALTSSGLPSYLLAPVSGAMMSLATASTTAGTAVASSVFSQTILDLGVPALAGAAMIHAGATVFDHMPHGSFFHATGGSVHMDMKERLALIPYESAVGLMIAVVSTLIFGVFGLFV</sequence>
<dbReference type="Proteomes" id="UP000664658">
    <property type="component" value="Unassembled WGS sequence"/>
</dbReference>
<comment type="caution">
    <text evidence="1">The sequence shown here is derived from an EMBL/GenBank/DDBJ whole genome shotgun (WGS) entry which is preliminary data.</text>
</comment>
<name>A0A2P1VUG5_PLESH</name>
<organism evidence="1 2">
    <name type="scientific">Plesiomonas shigelloides</name>
    <name type="common">Aeromonas shigelloides</name>
    <dbReference type="NCBI Taxonomy" id="703"/>
    <lineage>
        <taxon>Bacteria</taxon>
        <taxon>Pseudomonadati</taxon>
        <taxon>Pseudomonadota</taxon>
        <taxon>Gammaproteobacteria</taxon>
        <taxon>Enterobacterales</taxon>
        <taxon>Enterobacteriaceae</taxon>
        <taxon>Plesiomonas</taxon>
    </lineage>
</organism>
<dbReference type="PANTHER" id="PTHR30354">
    <property type="entry name" value="GNT FAMILY GLUCONATE TRANSPORTER"/>
    <property type="match status" value="1"/>
</dbReference>